<evidence type="ECO:0000256" key="8">
    <source>
        <dbReference type="ARBA" id="ARBA00025326"/>
    </source>
</evidence>
<dbReference type="NCBIfam" id="NF009710">
    <property type="entry name" value="PRK13239.1"/>
    <property type="match status" value="1"/>
</dbReference>
<dbReference type="Pfam" id="PF03243">
    <property type="entry name" value="MerB"/>
    <property type="match status" value="1"/>
</dbReference>
<evidence type="ECO:0000256" key="1">
    <source>
        <dbReference type="ARBA" id="ARBA00000165"/>
    </source>
</evidence>
<dbReference type="InterPro" id="IPR004927">
    <property type="entry name" value="MerB"/>
</dbReference>
<comment type="similarity">
    <text evidence="2">Belongs to the MerB family.</text>
</comment>
<protein>
    <recommendedName>
        <fullName evidence="4">Alkylmercury lyase</fullName>
        <ecNumber evidence="3">4.99.1.2</ecNumber>
    </recommendedName>
    <alternativeName>
        <fullName evidence="9">Organomercurial lyase</fullName>
    </alternativeName>
</protein>
<name>A0A4S2D9I5_9MICO</name>
<evidence type="ECO:0000256" key="7">
    <source>
        <dbReference type="ARBA" id="ARBA00023239"/>
    </source>
</evidence>
<sequence length="220" mass="23419">MNSISEVTDRLASNETGMEPWLWMPLLKLLALGDPVDVSDLAAATGRAGEEVRTALKAMGDTEYDGSGRIIGQGLTQRPTQHRFEVNGEQLYTWCALDTLIFPTLLGASARIESSHQATGTPVRVAVTAMGVTSVEPATAVVSLVNPEDISSVRSSFCNQVHFFASPEEAAPWLETHPGGTIMPVKEAYELGSSMAEKMLTHTPGPATDQVSNGVQSCAC</sequence>
<dbReference type="SUPFAM" id="SSF46785">
    <property type="entry name" value="Winged helix' DNA-binding domain"/>
    <property type="match status" value="1"/>
</dbReference>
<evidence type="ECO:0000256" key="6">
    <source>
        <dbReference type="ARBA" id="ARBA00022914"/>
    </source>
</evidence>
<proteinExistence type="inferred from homology"/>
<organism evidence="11 12">
    <name type="scientific">Microbacterium laevaniformans</name>
    <dbReference type="NCBI Taxonomy" id="36807"/>
    <lineage>
        <taxon>Bacteria</taxon>
        <taxon>Bacillati</taxon>
        <taxon>Actinomycetota</taxon>
        <taxon>Actinomycetes</taxon>
        <taxon>Micrococcales</taxon>
        <taxon>Microbacteriaceae</taxon>
        <taxon>Microbacterium</taxon>
    </lineage>
</organism>
<dbReference type="PRINTS" id="PR01699">
    <property type="entry name" value="ORGNOHGLYASE"/>
</dbReference>
<gene>
    <name evidence="11" type="primary">merB</name>
    <name evidence="11" type="ORF">E5344_04125</name>
</gene>
<evidence type="ECO:0000313" key="11">
    <source>
        <dbReference type="EMBL" id="TGY38429.1"/>
    </source>
</evidence>
<evidence type="ECO:0000256" key="3">
    <source>
        <dbReference type="ARBA" id="ARBA00013237"/>
    </source>
</evidence>
<dbReference type="GO" id="GO:0018836">
    <property type="term" value="F:alkylmercury lyase activity"/>
    <property type="evidence" value="ECO:0007669"/>
    <property type="project" value="UniProtKB-EC"/>
</dbReference>
<evidence type="ECO:0000259" key="10">
    <source>
        <dbReference type="Pfam" id="PF12324"/>
    </source>
</evidence>
<keyword evidence="7 11" id="KW-0456">Lyase</keyword>
<reference evidence="11 12" key="1">
    <citation type="submission" date="2019-04" db="EMBL/GenBank/DDBJ databases">
        <title>Microbes associate with the intestines of laboratory mice.</title>
        <authorList>
            <person name="Navarre W."/>
            <person name="Wong E."/>
            <person name="Huang K."/>
            <person name="Tropini C."/>
            <person name="Ng K."/>
            <person name="Yu B."/>
        </authorList>
    </citation>
    <scope>NUCLEOTIDE SEQUENCE [LARGE SCALE GENOMIC DNA]</scope>
    <source>
        <strain evidence="11 12">NM46_B2-13</strain>
    </source>
</reference>
<dbReference type="AlphaFoldDB" id="A0A4S2D9I5"/>
<dbReference type="Gene3D" id="3.30.450.410">
    <property type="match status" value="1"/>
</dbReference>
<comment type="function">
    <text evidence="8">Cleaves the carbon-mercury bond of organomercurials such as phenylmercuric acetate. One product is Hg(2+), which is subsequently detoxified by the mercuric reductase.</text>
</comment>
<keyword evidence="5" id="KW-0475">Mercuric resistance</keyword>
<dbReference type="RefSeq" id="WP_135948798.1">
    <property type="nucleotide sequence ID" value="NZ_SRYO01000002.1"/>
</dbReference>
<dbReference type="Proteomes" id="UP000309893">
    <property type="component" value="Unassembled WGS sequence"/>
</dbReference>
<dbReference type="EMBL" id="SRYO01000002">
    <property type="protein sequence ID" value="TGY38429.1"/>
    <property type="molecule type" value="Genomic_DNA"/>
</dbReference>
<evidence type="ECO:0000256" key="4">
    <source>
        <dbReference type="ARBA" id="ARBA00018180"/>
    </source>
</evidence>
<dbReference type="NCBIfam" id="NF033555">
    <property type="entry name" value="lyase_MerB"/>
    <property type="match status" value="1"/>
</dbReference>
<dbReference type="PIRSF" id="PIRSF001458">
    <property type="entry name" value="MerB"/>
    <property type="match status" value="1"/>
</dbReference>
<evidence type="ECO:0000256" key="5">
    <source>
        <dbReference type="ARBA" id="ARBA00022466"/>
    </source>
</evidence>
<comment type="caution">
    <text evidence="11">The sequence shown here is derived from an EMBL/GenBank/DDBJ whole genome shotgun (WGS) entry which is preliminary data.</text>
</comment>
<dbReference type="InterPro" id="IPR024259">
    <property type="entry name" value="MerB_HTH_dom"/>
</dbReference>
<dbReference type="GO" id="GO:0046689">
    <property type="term" value="P:response to mercury ion"/>
    <property type="evidence" value="ECO:0007669"/>
    <property type="project" value="UniProtKB-KW"/>
</dbReference>
<dbReference type="InterPro" id="IPR053717">
    <property type="entry name" value="MerB_lyase_sf"/>
</dbReference>
<keyword evidence="6" id="KW-0476">Mercury</keyword>
<evidence type="ECO:0000313" key="12">
    <source>
        <dbReference type="Proteomes" id="UP000309893"/>
    </source>
</evidence>
<dbReference type="EC" id="4.99.1.2" evidence="3"/>
<dbReference type="InterPro" id="IPR036390">
    <property type="entry name" value="WH_DNA-bd_sf"/>
</dbReference>
<dbReference type="SUPFAM" id="SSF160387">
    <property type="entry name" value="NosL/MerB-like"/>
    <property type="match status" value="1"/>
</dbReference>
<feature type="domain" description="Alkylmercury lyase helix-turn-helix" evidence="10">
    <location>
        <begin position="7"/>
        <end position="74"/>
    </location>
</feature>
<dbReference type="Pfam" id="PF12324">
    <property type="entry name" value="HTH_15"/>
    <property type="match status" value="1"/>
</dbReference>
<accession>A0A4S2D9I5</accession>
<evidence type="ECO:0000256" key="9">
    <source>
        <dbReference type="ARBA" id="ARBA00031271"/>
    </source>
</evidence>
<dbReference type="OrthoDB" id="7185309at2"/>
<comment type="catalytic activity">
    <reaction evidence="1">
        <text>an alkylmercury + H(+) = an alkane + Hg(2+)</text>
        <dbReference type="Rhea" id="RHEA:18777"/>
        <dbReference type="ChEBI" id="CHEBI:15378"/>
        <dbReference type="ChEBI" id="CHEBI:16793"/>
        <dbReference type="ChEBI" id="CHEBI:18310"/>
        <dbReference type="ChEBI" id="CHEBI:83725"/>
        <dbReference type="EC" id="4.99.1.2"/>
    </reaction>
</comment>
<evidence type="ECO:0000256" key="2">
    <source>
        <dbReference type="ARBA" id="ARBA00009443"/>
    </source>
</evidence>